<dbReference type="SUPFAM" id="SSF52540">
    <property type="entry name" value="P-loop containing nucleoside triphosphate hydrolases"/>
    <property type="match status" value="1"/>
</dbReference>
<evidence type="ECO:0000256" key="11">
    <source>
        <dbReference type="ARBA" id="ARBA00023014"/>
    </source>
</evidence>
<evidence type="ECO:0000256" key="5">
    <source>
        <dbReference type="ARBA" id="ARBA00022763"/>
    </source>
</evidence>
<keyword evidence="11 14" id="KW-0411">Iron-sulfur</keyword>
<keyword evidence="5 14" id="KW-0227">DNA damage</keyword>
<keyword evidence="13 14" id="KW-0234">DNA repair</keyword>
<dbReference type="InterPro" id="IPR027417">
    <property type="entry name" value="P-loop_NTPase"/>
</dbReference>
<evidence type="ECO:0000256" key="13">
    <source>
        <dbReference type="ARBA" id="ARBA00023204"/>
    </source>
</evidence>
<dbReference type="PANTHER" id="PTHR30591:SF1">
    <property type="entry name" value="RECBCD ENZYME SUBUNIT RECC"/>
    <property type="match status" value="1"/>
</dbReference>
<keyword evidence="10 14" id="KW-0408">Iron</keyword>
<keyword evidence="8 14" id="KW-0269">Exonuclease</keyword>
<dbReference type="Pfam" id="PF21445">
    <property type="entry name" value="ADDB_N"/>
    <property type="match status" value="1"/>
</dbReference>
<dbReference type="PROSITE" id="PS51217">
    <property type="entry name" value="UVRD_HELICASE_CTER"/>
    <property type="match status" value="1"/>
</dbReference>
<feature type="domain" description="UvrD-like helicase C-terminal" evidence="15">
    <location>
        <begin position="285"/>
        <end position="555"/>
    </location>
</feature>
<keyword evidence="17" id="KW-1185">Reference proteome</keyword>
<reference evidence="16" key="1">
    <citation type="submission" date="2023-12" db="EMBL/GenBank/DDBJ databases">
        <title>Fervidustalea candida gen. nov., sp. nov., a novel member of the family Paenibacillaceae isolated from a geothermal area.</title>
        <authorList>
            <person name="Li W.-J."/>
            <person name="Jiao J.-Y."/>
            <person name="Chen Y."/>
        </authorList>
    </citation>
    <scope>NUCLEOTIDE SEQUENCE</scope>
    <source>
        <strain evidence="16">SYSU GA230002</strain>
    </source>
</reference>
<dbReference type="Pfam" id="PF12705">
    <property type="entry name" value="PDDEXK_1"/>
    <property type="match status" value="1"/>
</dbReference>
<evidence type="ECO:0000313" key="16">
    <source>
        <dbReference type="EMBL" id="MEB3100697.1"/>
    </source>
</evidence>
<comment type="function">
    <text evidence="14">The heterodimer acts as both an ATP-dependent DNA helicase and an ATP-dependent, dual-direction single-stranded exonuclease. Recognizes the chi site generating a DNA molecule suitable for the initiation of homologous recombination. The AddB subunit has 5' -&gt; 3' nuclease activity but not helicase activity.</text>
</comment>
<dbReference type="RefSeq" id="WP_371752810.1">
    <property type="nucleotide sequence ID" value="NZ_JAYJLD010000003.1"/>
</dbReference>
<dbReference type="Gene3D" id="3.40.50.300">
    <property type="entry name" value="P-loop containing nucleotide triphosphate hydrolases"/>
    <property type="match status" value="4"/>
</dbReference>
<feature type="binding site" evidence="14">
    <location>
        <position position="1145"/>
    </location>
    <ligand>
        <name>[4Fe-4S] cluster</name>
        <dbReference type="ChEBI" id="CHEBI:49883"/>
    </ligand>
</feature>
<dbReference type="InterPro" id="IPR014017">
    <property type="entry name" value="DNA_helicase_UvrD-like_C"/>
</dbReference>
<organism evidence="16 17">
    <name type="scientific">Ferviditalea candida</name>
    <dbReference type="NCBI Taxonomy" id="3108399"/>
    <lineage>
        <taxon>Bacteria</taxon>
        <taxon>Bacillati</taxon>
        <taxon>Bacillota</taxon>
        <taxon>Bacilli</taxon>
        <taxon>Bacillales</taxon>
        <taxon>Paenibacillaceae</taxon>
        <taxon>Ferviditalea</taxon>
    </lineage>
</organism>
<comment type="subunit">
    <text evidence="14">Heterodimer of AddA and AddB.</text>
</comment>
<keyword evidence="2 14" id="KW-0540">Nuclease</keyword>
<dbReference type="Proteomes" id="UP001310386">
    <property type="component" value="Unassembled WGS sequence"/>
</dbReference>
<comment type="cofactor">
    <cofactor evidence="14">
        <name>Mg(2+)</name>
        <dbReference type="ChEBI" id="CHEBI:18420"/>
    </cofactor>
</comment>
<accession>A0ABU5ZFP2</accession>
<evidence type="ECO:0000256" key="12">
    <source>
        <dbReference type="ARBA" id="ARBA00023125"/>
    </source>
</evidence>
<feature type="binding site" evidence="14">
    <location>
        <position position="822"/>
    </location>
    <ligand>
        <name>[4Fe-4S] cluster</name>
        <dbReference type="ChEBI" id="CHEBI:49883"/>
    </ligand>
</feature>
<evidence type="ECO:0000256" key="6">
    <source>
        <dbReference type="ARBA" id="ARBA00022801"/>
    </source>
</evidence>
<keyword evidence="9 14" id="KW-0067">ATP-binding</keyword>
<keyword evidence="12 14" id="KW-0238">DNA-binding</keyword>
<dbReference type="EC" id="3.1.-.-" evidence="14"/>
<keyword evidence="4 14" id="KW-0547">Nucleotide-binding</keyword>
<dbReference type="GO" id="GO:0004386">
    <property type="term" value="F:helicase activity"/>
    <property type="evidence" value="ECO:0007669"/>
    <property type="project" value="UniProtKB-KW"/>
</dbReference>
<dbReference type="InterPro" id="IPR014140">
    <property type="entry name" value="DNA_helicase_suAddB"/>
</dbReference>
<comment type="caution">
    <text evidence="16">The sequence shown here is derived from an EMBL/GenBank/DDBJ whole genome shotgun (WGS) entry which is preliminary data.</text>
</comment>
<protein>
    <recommendedName>
        <fullName evidence="14">ATP-dependent helicase/deoxyribonuclease subunit B</fullName>
        <ecNumber evidence="14">3.1.-.-</ecNumber>
    </recommendedName>
    <alternativeName>
        <fullName evidence="14">ATP-dependent helicase/nuclease subunit AddB</fullName>
    </alternativeName>
</protein>
<feature type="binding site" evidence="14">
    <location>
        <position position="1142"/>
    </location>
    <ligand>
        <name>[4Fe-4S] cluster</name>
        <dbReference type="ChEBI" id="CHEBI:49883"/>
    </ligand>
</feature>
<keyword evidence="3 14" id="KW-0479">Metal-binding</keyword>
<dbReference type="EMBL" id="JAYJLD010000003">
    <property type="protein sequence ID" value="MEB3100697.1"/>
    <property type="molecule type" value="Genomic_DNA"/>
</dbReference>
<evidence type="ECO:0000256" key="9">
    <source>
        <dbReference type="ARBA" id="ARBA00022840"/>
    </source>
</evidence>
<comment type="similarity">
    <text evidence="14">Belongs to the helicase family. AddB/RexB type 1 subfamily.</text>
</comment>
<feature type="binding site" evidence="14">
    <location>
        <position position="1151"/>
    </location>
    <ligand>
        <name>[4Fe-4S] cluster</name>
        <dbReference type="ChEBI" id="CHEBI:49883"/>
    </ligand>
</feature>
<keyword evidence="7 14" id="KW-0347">Helicase</keyword>
<evidence type="ECO:0000256" key="4">
    <source>
        <dbReference type="ARBA" id="ARBA00022741"/>
    </source>
</evidence>
<evidence type="ECO:0000259" key="15">
    <source>
        <dbReference type="PROSITE" id="PS51217"/>
    </source>
</evidence>
<evidence type="ECO:0000256" key="3">
    <source>
        <dbReference type="ARBA" id="ARBA00022723"/>
    </source>
</evidence>
<dbReference type="HAMAP" id="MF_01452">
    <property type="entry name" value="AddB_type1"/>
    <property type="match status" value="1"/>
</dbReference>
<evidence type="ECO:0000256" key="7">
    <source>
        <dbReference type="ARBA" id="ARBA00022806"/>
    </source>
</evidence>
<dbReference type="Gene3D" id="6.10.140.1030">
    <property type="match status" value="1"/>
</dbReference>
<sequence length="1206" mass="136541">MSVRFMIGRAGSGKTTRFLDEIREQLLRREDGPPLIMLVPEQATFQTEYSLASSPGLTGTLRAQTLSFRRLAFRVMQDTGGTARVHIDDTGKKMLLHNIIRRRKSDLRLFQQADGQMGVLDRINEMFSEFKRYRITPELLEEYLCGETTGSPVPETGMLQDKLHDLSLIYNDFEAALSKHYVDSEDYLTLLAGQIGRSAYLRDAEVWIDGFHGFTPQEFEVVGQLMKACRRVSIALCLDKDYQAWDKPHELDLFYPTASTLVRLKQLAEEFGIASDPAVLLDASPPPRYAASPELAHLERGFERRSKWSGPVAPKPQISVHAAVHRRAEVEGAAKEILRLVRDEHYRWRDLAVTVRNAEGYGDLISAVFRDYGIPHFFDRKRTVSHHPLIELIRSALETVNGGWRYDSVFRCVKTDFFLPFYGEREEDLLLGEEEFVRIGRNRLDLLENYVLSVGIQGGKWTDSERWTYRLLQSLDADNEQQDDEAEQFLQEIHALRWRVAGPLLELQKALRAAEDVRGMAEALFVFLQSLRVPERLERWSRQCVKLGQAEKAREHAGIWGSVLDVLDQIVEMMGGETIGAELFGGMLEAGLDSIRLGLVPPALDQVLIGSVDRTRSSRIKICFMLGVNDGVLPSRIEEDGVINEKEREQLQAAGLQLAPGSRRRLMDEQFLIYTVLASPSDRLWLSYPLADEEGRALLPSEIIRQVKTMFPASEGGMLVADPSAEEHPDGHWRFVSHPERALSHLMNQLRQWKRGTPLPAVWRELYNWFQSRPEWRDKLQALMSSLFYENRELPLSPETSLLLYGERLRASVSRMEMFVACPFAHFASYGLGLRERKIHRLEAPDIGQLFHAALSMIAMDLQRENLSWGQLSPAACRQRAETAVDRLSPKLQSEILFSSGRYQYMARKLKEIVGRASVVLGEHARRSGFAPVGLEIPFGQGQPIPPLTFPLDNGATMELIGRIDRIDRADTEQGVLLRVIDYKSSAKALRLAEVYYGLSLQMPAYLDVAVTNADKWLGTKAIPAGALYFHVHNPILSLPGVIPQEEAEAKLFKQFKMKGLVLADRGAVSLMDTHLEKGHSELIPVALTANGQFYKNSSVITLEEWDKLKGHVRKVIRGVGRGIAEGRVDIQPYRYAAKTACSTCSYQSVCQFDPQYEGNGYKFLRVRSKEEIWNLIGSGAEEEPESGLMVKPIFQRRGEADEQDT</sequence>
<evidence type="ECO:0000313" key="17">
    <source>
        <dbReference type="Proteomes" id="UP001310386"/>
    </source>
</evidence>
<dbReference type="NCBIfam" id="TIGR02773">
    <property type="entry name" value="addB_Gpos"/>
    <property type="match status" value="1"/>
</dbReference>
<evidence type="ECO:0000256" key="10">
    <source>
        <dbReference type="ARBA" id="ARBA00023004"/>
    </source>
</evidence>
<evidence type="ECO:0000256" key="8">
    <source>
        <dbReference type="ARBA" id="ARBA00022839"/>
    </source>
</evidence>
<keyword evidence="6 14" id="KW-0378">Hydrolase</keyword>
<comment type="cofactor">
    <cofactor evidence="14">
        <name>[4Fe-4S] cluster</name>
        <dbReference type="ChEBI" id="CHEBI:49883"/>
    </cofactor>
    <text evidence="14">Binds 1 [4Fe-4S] cluster.</text>
</comment>
<evidence type="ECO:0000256" key="14">
    <source>
        <dbReference type="HAMAP-Rule" id="MF_01452"/>
    </source>
</evidence>
<name>A0ABU5ZFP2_9BACL</name>
<dbReference type="InterPro" id="IPR049035">
    <property type="entry name" value="ADDB_N"/>
</dbReference>
<dbReference type="InterPro" id="IPR038726">
    <property type="entry name" value="PDDEXK_AddAB-type"/>
</dbReference>
<evidence type="ECO:0000256" key="1">
    <source>
        <dbReference type="ARBA" id="ARBA00022485"/>
    </source>
</evidence>
<keyword evidence="1 14" id="KW-0004">4Fe-4S</keyword>
<comment type="miscellaneous">
    <text evidence="14">Despite having conserved helicase domains, this subunit does not have helicase activity.</text>
</comment>
<evidence type="ECO:0000256" key="2">
    <source>
        <dbReference type="ARBA" id="ARBA00022722"/>
    </source>
</evidence>
<proteinExistence type="inferred from homology"/>
<dbReference type="PANTHER" id="PTHR30591">
    <property type="entry name" value="RECBCD ENZYME SUBUNIT RECC"/>
    <property type="match status" value="1"/>
</dbReference>
<gene>
    <name evidence="14 16" type="primary">addB</name>
    <name evidence="16" type="ORF">VF724_03385</name>
</gene>